<reference evidence="2" key="1">
    <citation type="journal article" date="2023" name="Mol. Phylogenet. Evol.">
        <title>Genome-scale phylogeny and comparative genomics of the fungal order Sordariales.</title>
        <authorList>
            <person name="Hensen N."/>
            <person name="Bonometti L."/>
            <person name="Westerberg I."/>
            <person name="Brannstrom I.O."/>
            <person name="Guillou S."/>
            <person name="Cros-Aarteil S."/>
            <person name="Calhoun S."/>
            <person name="Haridas S."/>
            <person name="Kuo A."/>
            <person name="Mondo S."/>
            <person name="Pangilinan J."/>
            <person name="Riley R."/>
            <person name="LaButti K."/>
            <person name="Andreopoulos B."/>
            <person name="Lipzen A."/>
            <person name="Chen C."/>
            <person name="Yan M."/>
            <person name="Daum C."/>
            <person name="Ng V."/>
            <person name="Clum A."/>
            <person name="Steindorff A."/>
            <person name="Ohm R.A."/>
            <person name="Martin F."/>
            <person name="Silar P."/>
            <person name="Natvig D.O."/>
            <person name="Lalanne C."/>
            <person name="Gautier V."/>
            <person name="Ament-Velasquez S.L."/>
            <person name="Kruys A."/>
            <person name="Hutchinson M.I."/>
            <person name="Powell A.J."/>
            <person name="Barry K."/>
            <person name="Miller A.N."/>
            <person name="Grigoriev I.V."/>
            <person name="Debuchy R."/>
            <person name="Gladieux P."/>
            <person name="Hiltunen Thoren M."/>
            <person name="Johannesson H."/>
        </authorList>
    </citation>
    <scope>NUCLEOTIDE SEQUENCE</scope>
    <source>
        <strain evidence="2">CBS 333.67</strain>
    </source>
</reference>
<dbReference type="EMBL" id="JAUDZG010000007">
    <property type="protein sequence ID" value="KAK3302602.1"/>
    <property type="molecule type" value="Genomic_DNA"/>
</dbReference>
<feature type="compositionally biased region" description="Pro residues" evidence="1">
    <location>
        <begin position="130"/>
        <end position="143"/>
    </location>
</feature>
<evidence type="ECO:0000256" key="1">
    <source>
        <dbReference type="SAM" id="MobiDB-lite"/>
    </source>
</evidence>
<protein>
    <submittedName>
        <fullName evidence="2">Uncharacterized protein</fullName>
    </submittedName>
</protein>
<accession>A0AAJ0GME1</accession>
<proteinExistence type="predicted"/>
<dbReference type="AlphaFoldDB" id="A0AAJ0GME1"/>
<feature type="region of interest" description="Disordered" evidence="1">
    <location>
        <begin position="91"/>
        <end position="158"/>
    </location>
</feature>
<keyword evidence="3" id="KW-1185">Reference proteome</keyword>
<feature type="region of interest" description="Disordered" evidence="1">
    <location>
        <begin position="35"/>
        <end position="71"/>
    </location>
</feature>
<feature type="region of interest" description="Disordered" evidence="1">
    <location>
        <begin position="1"/>
        <end position="20"/>
    </location>
</feature>
<feature type="compositionally biased region" description="Polar residues" evidence="1">
    <location>
        <begin position="47"/>
        <end position="69"/>
    </location>
</feature>
<evidence type="ECO:0000313" key="2">
    <source>
        <dbReference type="EMBL" id="KAK3302602.1"/>
    </source>
</evidence>
<evidence type="ECO:0000313" key="3">
    <source>
        <dbReference type="Proteomes" id="UP001273166"/>
    </source>
</evidence>
<sequence length="344" mass="38131">MSSPMLSPRSENSETESEDWNLPLWISRLRRLETQNDEAEAGHSDMPQPSNTVASDASQNNSISLTNLPQPGISLVVPASSGIASDFVLTTTNPRKRKRERDTHPRHQDDWTDVSTPDDDLTISETTDSNPPPEKSNAPPLPDPPDDDILSAKEGVYPPDNTAIETVFPLARDVAVPAIMRAPPSLLTTDMLFPQHPPRHWTPDQAEEVAWWMADGLQCMIEMGESAGREIRRVEPGGPSQAQGADGKVRTVRPVAYVTYTWETRVDAAVHMNRAITAEDMATEEGGRELTAEGMGAPSVMDFGGWLRMGLTLNRQRMKVYWGEEFVEGTVFCRILQLFVRPDC</sequence>
<dbReference type="Proteomes" id="UP001273166">
    <property type="component" value="Unassembled WGS sequence"/>
</dbReference>
<feature type="compositionally biased region" description="Basic and acidic residues" evidence="1">
    <location>
        <begin position="100"/>
        <end position="110"/>
    </location>
</feature>
<dbReference type="GeneID" id="87882754"/>
<comment type="caution">
    <text evidence="2">The sequence shown here is derived from an EMBL/GenBank/DDBJ whole genome shotgun (WGS) entry which is preliminary data.</text>
</comment>
<organism evidence="2 3">
    <name type="scientific">Chaetomium strumarium</name>
    <dbReference type="NCBI Taxonomy" id="1170767"/>
    <lineage>
        <taxon>Eukaryota</taxon>
        <taxon>Fungi</taxon>
        <taxon>Dikarya</taxon>
        <taxon>Ascomycota</taxon>
        <taxon>Pezizomycotina</taxon>
        <taxon>Sordariomycetes</taxon>
        <taxon>Sordariomycetidae</taxon>
        <taxon>Sordariales</taxon>
        <taxon>Chaetomiaceae</taxon>
        <taxon>Chaetomium</taxon>
    </lineage>
</organism>
<name>A0AAJ0GME1_9PEZI</name>
<reference evidence="2" key="2">
    <citation type="submission" date="2023-06" db="EMBL/GenBank/DDBJ databases">
        <authorList>
            <consortium name="Lawrence Berkeley National Laboratory"/>
            <person name="Mondo S.J."/>
            <person name="Hensen N."/>
            <person name="Bonometti L."/>
            <person name="Westerberg I."/>
            <person name="Brannstrom I.O."/>
            <person name="Guillou S."/>
            <person name="Cros-Aarteil S."/>
            <person name="Calhoun S."/>
            <person name="Haridas S."/>
            <person name="Kuo A."/>
            <person name="Pangilinan J."/>
            <person name="Riley R."/>
            <person name="Labutti K."/>
            <person name="Andreopoulos B."/>
            <person name="Lipzen A."/>
            <person name="Chen C."/>
            <person name="Yanf M."/>
            <person name="Daum C."/>
            <person name="Ng V."/>
            <person name="Clum A."/>
            <person name="Steindorff A."/>
            <person name="Ohm R."/>
            <person name="Martin F."/>
            <person name="Silar P."/>
            <person name="Natvig D."/>
            <person name="Lalanne C."/>
            <person name="Gautier V."/>
            <person name="Ament-Velasquez S.L."/>
            <person name="Kruys A."/>
            <person name="Hutchinson M.I."/>
            <person name="Powell A.J."/>
            <person name="Barry K."/>
            <person name="Miller A.N."/>
            <person name="Grigoriev I.V."/>
            <person name="Debuchy R."/>
            <person name="Gladieux P."/>
            <person name="Thoren M.H."/>
            <person name="Johannesson H."/>
        </authorList>
    </citation>
    <scope>NUCLEOTIDE SEQUENCE</scope>
    <source>
        <strain evidence="2">CBS 333.67</strain>
    </source>
</reference>
<dbReference type="RefSeq" id="XP_062718382.1">
    <property type="nucleotide sequence ID" value="XM_062863925.1"/>
</dbReference>
<gene>
    <name evidence="2" type="ORF">B0T15DRAFT_310894</name>
</gene>